<proteinExistence type="inferred from homology"/>
<comment type="function">
    <text evidence="14">Part of the energy-coupling factor (ECF) transporter complex CbiMNOQ involved in cobalt import.</text>
</comment>
<gene>
    <name evidence="14" type="primary">cbiM</name>
    <name evidence="15" type="ORF">H8718_09910</name>
</gene>
<keyword evidence="3 14" id="KW-0171">Cobalt transport</keyword>
<dbReference type="InterPro" id="IPR018024">
    <property type="entry name" value="CbiM"/>
</dbReference>
<evidence type="ECO:0000256" key="6">
    <source>
        <dbReference type="ARBA" id="ARBA00022573"/>
    </source>
</evidence>
<evidence type="ECO:0000256" key="5">
    <source>
        <dbReference type="ARBA" id="ARBA00022475"/>
    </source>
</evidence>
<evidence type="ECO:0000256" key="13">
    <source>
        <dbReference type="ARBA" id="ARBA00060918"/>
    </source>
</evidence>
<keyword evidence="5 14" id="KW-1003">Cell membrane</keyword>
<comment type="caution">
    <text evidence="15">The sequence shown here is derived from an EMBL/GenBank/DDBJ whole genome shotgun (WGS) entry which is preliminary data.</text>
</comment>
<comment type="pathway">
    <text evidence="2 14">Cofactor biosynthesis; adenosylcobalamin biosynthesis.</text>
</comment>
<dbReference type="PANTHER" id="PTHR43627">
    <property type="match status" value="1"/>
</dbReference>
<dbReference type="HAMAP" id="MF_01462">
    <property type="entry name" value="CbiM"/>
    <property type="match status" value="1"/>
</dbReference>
<comment type="similarity">
    <text evidence="13 14">Belongs to the CbiM family.</text>
</comment>
<comment type="subcellular location">
    <subcellularLocation>
        <location evidence="1">Cell inner membrane</location>
        <topology evidence="1">Multi-pass membrane protein</topology>
    </subcellularLocation>
    <subcellularLocation>
        <location evidence="14">Cell membrane</location>
        <topology evidence="14">Multi-pass membrane protein</topology>
    </subcellularLocation>
</comment>
<evidence type="ECO:0000256" key="10">
    <source>
        <dbReference type="ARBA" id="ARBA00023065"/>
    </source>
</evidence>
<feature type="transmembrane region" description="Helical" evidence="14">
    <location>
        <begin position="67"/>
        <end position="85"/>
    </location>
</feature>
<keyword evidence="4 14" id="KW-0813">Transport</keyword>
<evidence type="ECO:0000256" key="12">
    <source>
        <dbReference type="ARBA" id="ARBA00023285"/>
    </source>
</evidence>
<dbReference type="EMBL" id="JACRSY010000014">
    <property type="protein sequence ID" value="MBC8579841.1"/>
    <property type="molecule type" value="Genomic_DNA"/>
</dbReference>
<reference evidence="15" key="1">
    <citation type="submission" date="2020-08" db="EMBL/GenBank/DDBJ databases">
        <title>Genome public.</title>
        <authorList>
            <person name="Liu C."/>
            <person name="Sun Q."/>
        </authorList>
    </citation>
    <scope>NUCLEOTIDE SEQUENCE</scope>
    <source>
        <strain evidence="15">NSJ-12</strain>
    </source>
</reference>
<keyword evidence="8" id="KW-0732">Signal</keyword>
<evidence type="ECO:0000256" key="11">
    <source>
        <dbReference type="ARBA" id="ARBA00023136"/>
    </source>
</evidence>
<keyword evidence="7 14" id="KW-0812">Transmembrane</keyword>
<evidence type="ECO:0000256" key="1">
    <source>
        <dbReference type="ARBA" id="ARBA00004429"/>
    </source>
</evidence>
<feature type="transmembrane region" description="Helical" evidence="14">
    <location>
        <begin position="163"/>
        <end position="190"/>
    </location>
</feature>
<dbReference type="RefSeq" id="WP_177671755.1">
    <property type="nucleotide sequence ID" value="NZ_JACRSY010000014.1"/>
</dbReference>
<dbReference type="Proteomes" id="UP000655830">
    <property type="component" value="Unassembled WGS sequence"/>
</dbReference>
<feature type="transmembrane region" description="Helical" evidence="14">
    <location>
        <begin position="132"/>
        <end position="151"/>
    </location>
</feature>
<evidence type="ECO:0000256" key="8">
    <source>
        <dbReference type="ARBA" id="ARBA00022729"/>
    </source>
</evidence>
<evidence type="ECO:0000256" key="2">
    <source>
        <dbReference type="ARBA" id="ARBA00004953"/>
    </source>
</evidence>
<dbReference type="NCBIfam" id="NF006184">
    <property type="entry name" value="PRK08319.1"/>
    <property type="match status" value="1"/>
</dbReference>
<dbReference type="Gene3D" id="1.10.1760.20">
    <property type="match status" value="1"/>
</dbReference>
<evidence type="ECO:0000256" key="14">
    <source>
        <dbReference type="HAMAP-Rule" id="MF_01462"/>
    </source>
</evidence>
<keyword evidence="12 14" id="KW-0170">Cobalt</keyword>
<dbReference type="GO" id="GO:0009236">
    <property type="term" value="P:cobalamin biosynthetic process"/>
    <property type="evidence" value="ECO:0007669"/>
    <property type="project" value="UniProtKB-UniRule"/>
</dbReference>
<dbReference type="AlphaFoldDB" id="A0A926EHQ8"/>
<comment type="subunit">
    <text evidence="14">Forms an energy-coupling factor (ECF) transporter complex composed of an ATP-binding protein (A component, CbiO), a transmembrane protein (T component, CbiQ) and 2 possible substrate-capture proteins (S components, CbiM and CbiN) of unknown stoichimetry.</text>
</comment>
<evidence type="ECO:0000313" key="15">
    <source>
        <dbReference type="EMBL" id="MBC8579841.1"/>
    </source>
</evidence>
<keyword evidence="9 14" id="KW-1133">Transmembrane helix</keyword>
<dbReference type="PANTHER" id="PTHR43627:SF1">
    <property type="entry name" value="COBALT TRANSPORT PROTEIN CBIM"/>
    <property type="match status" value="1"/>
</dbReference>
<dbReference type="GO" id="GO:0043190">
    <property type="term" value="C:ATP-binding cassette (ABC) transporter complex"/>
    <property type="evidence" value="ECO:0007669"/>
    <property type="project" value="InterPro"/>
</dbReference>
<keyword evidence="6 14" id="KW-0169">Cobalamin biosynthesis</keyword>
<evidence type="ECO:0000313" key="16">
    <source>
        <dbReference type="Proteomes" id="UP000655830"/>
    </source>
</evidence>
<dbReference type="InterPro" id="IPR002751">
    <property type="entry name" value="CbiM/NikMN"/>
</dbReference>
<keyword evidence="11 14" id="KW-0472">Membrane</keyword>
<dbReference type="Pfam" id="PF01891">
    <property type="entry name" value="CbiM"/>
    <property type="match status" value="1"/>
</dbReference>
<keyword evidence="16" id="KW-1185">Reference proteome</keyword>
<organism evidence="15 16">
    <name type="scientific">Zhenhengia yiwuensis</name>
    <dbReference type="NCBI Taxonomy" id="2763666"/>
    <lineage>
        <taxon>Bacteria</taxon>
        <taxon>Bacillati</taxon>
        <taxon>Bacillota</taxon>
        <taxon>Clostridia</taxon>
        <taxon>Lachnospirales</taxon>
        <taxon>Lachnospiraceae</taxon>
        <taxon>Zhenhengia</taxon>
    </lineage>
</organism>
<evidence type="ECO:0000256" key="9">
    <source>
        <dbReference type="ARBA" id="ARBA00022989"/>
    </source>
</evidence>
<dbReference type="GO" id="GO:0015087">
    <property type="term" value="F:cobalt ion transmembrane transporter activity"/>
    <property type="evidence" value="ECO:0007669"/>
    <property type="project" value="UniProtKB-UniRule"/>
</dbReference>
<feature type="transmembrane region" description="Helical" evidence="14">
    <location>
        <begin position="34"/>
        <end position="55"/>
    </location>
</feature>
<protein>
    <recommendedName>
        <fullName evidence="14">Cobalt transport protein CbiM</fullName>
    </recommendedName>
    <alternativeName>
        <fullName evidence="14">Energy-coupling factor transporter probable substrate-capture protein CbiM</fullName>
        <shortName evidence="14">ECF transporter S component CbiM</shortName>
    </alternativeName>
</protein>
<dbReference type="NCBIfam" id="TIGR00123">
    <property type="entry name" value="cbiM"/>
    <property type="match status" value="1"/>
</dbReference>
<evidence type="ECO:0000256" key="7">
    <source>
        <dbReference type="ARBA" id="ARBA00022692"/>
    </source>
</evidence>
<keyword evidence="10 14" id="KW-0406">Ion transport</keyword>
<evidence type="ECO:0000256" key="4">
    <source>
        <dbReference type="ARBA" id="ARBA00022448"/>
    </source>
</evidence>
<evidence type="ECO:0000256" key="3">
    <source>
        <dbReference type="ARBA" id="ARBA00022426"/>
    </source>
</evidence>
<feature type="transmembrane region" description="Helical" evidence="14">
    <location>
        <begin position="97"/>
        <end position="125"/>
    </location>
</feature>
<name>A0A926EHQ8_9FIRM</name>
<accession>A0A926EHQ8</accession>
<dbReference type="FunFam" id="1.10.1760.20:FF:000001">
    <property type="entry name" value="Cobalt transport protein CbiM"/>
    <property type="match status" value="1"/>
</dbReference>
<sequence length="246" mass="26294">MKRKLPIFGVFCFVAGLVTMNTQAMHIMEGFLPVGWSIGWGILCLPFFIAGIISMKKTLQEDSKTKLVLAMAGAFAFVLSALKVPSVTGSCSHATGVGLGAILFGPTVMVVIGGIVLLFQALLLAHGGITTLGANVFSMAIVGPFAAYFIYKLLRKTKMPEWFAIFLAAMLGDLLTYVMTSIQLALAFPAQTGGFMESLLKFLGIFAMTQIPLAISEGLLTVVVINALKKYSQEGLISLGRLSKED</sequence>
<feature type="transmembrane region" description="Helical" evidence="14">
    <location>
        <begin position="202"/>
        <end position="228"/>
    </location>
</feature>